<dbReference type="SUPFAM" id="SSF56954">
    <property type="entry name" value="Outer membrane efflux proteins (OEP)"/>
    <property type="match status" value="1"/>
</dbReference>
<dbReference type="PANTHER" id="PTHR30203:SF33">
    <property type="entry name" value="BLR4455 PROTEIN"/>
    <property type="match status" value="1"/>
</dbReference>
<keyword evidence="2" id="KW-0732">Signal</keyword>
<keyword evidence="2" id="KW-1134">Transmembrane beta strand</keyword>
<dbReference type="AlphaFoldDB" id="H8KZX1"/>
<dbReference type="PROSITE" id="PS51257">
    <property type="entry name" value="PROKAR_LIPOPROTEIN"/>
    <property type="match status" value="1"/>
</dbReference>
<evidence type="ECO:0000313" key="5">
    <source>
        <dbReference type="Proteomes" id="UP000005234"/>
    </source>
</evidence>
<evidence type="ECO:0000313" key="4">
    <source>
        <dbReference type="EMBL" id="AFC85252.1"/>
    </source>
</evidence>
<feature type="signal peptide" evidence="2">
    <location>
        <begin position="1"/>
        <end position="24"/>
    </location>
</feature>
<sequence>MRMPMLKPLALATLIIGLAGCSFAPTYHQPKMPVPASFKDGAGAWKTATPSDQFDRGQWWKVFKDPQLSALEERLEKANPTLAGALASYDSARAYAAEVRSGLFPNLGVGSDILHQRQSEYRPLRTAGSSFPNEYDNHDLTFNLNYEVDLWGKIRNQVKEGRGDAQAASADMANIRLSLQSQLANYYMQLRGFDIQQQILTDSLNVYERGLQLTEALHAGGAVSGLDVSRAQTQLADSRSLLDQIKGQRALTEHAIAALVGTTPSELSIALNDKDLTVPVTPAGVPSELLERRPDIAAAERRTFAANAEIGVARAAYFPTLSLTGGFGWQNTAHNDLFAMANRYWAVGPMSALNLFDGGYRRGKVRQAHAEFEMAAATYRETVLTAVREVEDNLSLLDHLGRAAGDEQQAVQSALKSQAIATSRYREGAVSYLDVVTAQAAALSVELNAQAIRTRRLQASVNLIRALGGGWDRSDMPRMNQASAPHPAANKPGQKV</sequence>
<name>H8KZX1_FRAAD</name>
<comment type="subcellular location">
    <subcellularLocation>
        <location evidence="2">Cell outer membrane</location>
        <topology evidence="2">Lipid-anchor</topology>
    </subcellularLocation>
</comment>
<dbReference type="Gene3D" id="2.20.200.10">
    <property type="entry name" value="Outer membrane efflux proteins (OEP)"/>
    <property type="match status" value="1"/>
</dbReference>
<dbReference type="OrthoDB" id="9770517at2"/>
<keyword evidence="2" id="KW-0564">Palmitate</keyword>
<dbReference type="Proteomes" id="UP000005234">
    <property type="component" value="Chromosome"/>
</dbReference>
<dbReference type="GO" id="GO:0009279">
    <property type="term" value="C:cell outer membrane"/>
    <property type="evidence" value="ECO:0007669"/>
    <property type="project" value="UniProtKB-SubCell"/>
</dbReference>
<protein>
    <submittedName>
        <fullName evidence="4">Efflux transporter, outer membrane factor lipoprotein, NodT family</fullName>
    </submittedName>
</protein>
<dbReference type="STRING" id="767434.Fraau_0781"/>
<dbReference type="PANTHER" id="PTHR30203">
    <property type="entry name" value="OUTER MEMBRANE CATION EFFLUX PROTEIN"/>
    <property type="match status" value="1"/>
</dbReference>
<dbReference type="GO" id="GO:0015562">
    <property type="term" value="F:efflux transmembrane transporter activity"/>
    <property type="evidence" value="ECO:0007669"/>
    <property type="project" value="InterPro"/>
</dbReference>
<evidence type="ECO:0000256" key="3">
    <source>
        <dbReference type="SAM" id="MobiDB-lite"/>
    </source>
</evidence>
<feature type="region of interest" description="Disordered" evidence="3">
    <location>
        <begin position="474"/>
        <end position="496"/>
    </location>
</feature>
<dbReference type="InterPro" id="IPR003423">
    <property type="entry name" value="OMP_efflux"/>
</dbReference>
<dbReference type="Gene3D" id="1.20.1600.10">
    <property type="entry name" value="Outer membrane efflux proteins (OEP)"/>
    <property type="match status" value="1"/>
</dbReference>
<dbReference type="KEGG" id="fau:Fraau_0781"/>
<accession>H8KZX1</accession>
<keyword evidence="2 4" id="KW-0449">Lipoprotein</keyword>
<keyword evidence="5" id="KW-1185">Reference proteome</keyword>
<dbReference type="EMBL" id="CP003350">
    <property type="protein sequence ID" value="AFC85252.1"/>
    <property type="molecule type" value="Genomic_DNA"/>
</dbReference>
<proteinExistence type="inferred from homology"/>
<dbReference type="eggNOG" id="COG1538">
    <property type="taxonomic scope" value="Bacteria"/>
</dbReference>
<comment type="similarity">
    <text evidence="1 2">Belongs to the outer membrane factor (OMF) (TC 1.B.17) family.</text>
</comment>
<evidence type="ECO:0000256" key="2">
    <source>
        <dbReference type="RuleBase" id="RU362097"/>
    </source>
</evidence>
<gene>
    <name evidence="4" type="ordered locus">Fraau_0781</name>
</gene>
<organism evidence="4 5">
    <name type="scientific">Frateuria aurantia (strain ATCC 33424 / DSM 6220 / KCTC 2777 / LMG 1558 / NBRC 3245 / NCIMB 13370)</name>
    <name type="common">Acetobacter aurantius</name>
    <dbReference type="NCBI Taxonomy" id="767434"/>
    <lineage>
        <taxon>Bacteria</taxon>
        <taxon>Pseudomonadati</taxon>
        <taxon>Pseudomonadota</taxon>
        <taxon>Gammaproteobacteria</taxon>
        <taxon>Lysobacterales</taxon>
        <taxon>Rhodanobacteraceae</taxon>
        <taxon>Frateuria</taxon>
    </lineage>
</organism>
<dbReference type="NCBIfam" id="TIGR01845">
    <property type="entry name" value="outer_NodT"/>
    <property type="match status" value="1"/>
</dbReference>
<keyword evidence="2" id="KW-0812">Transmembrane</keyword>
<keyword evidence="2" id="KW-0472">Membrane</keyword>
<reference evidence="4" key="1">
    <citation type="submission" date="2012-02" db="EMBL/GenBank/DDBJ databases">
        <title>The complete genome of Frateuria aurantia DSM 6220.</title>
        <authorList>
            <consortium name="US DOE Joint Genome Institute (JGI-PGF)"/>
            <person name="Lucas S."/>
            <person name="Copeland A."/>
            <person name="Lapidus A."/>
            <person name="Glavina del Rio T."/>
            <person name="Dalin E."/>
            <person name="Tice H."/>
            <person name="Bruce D."/>
            <person name="Goodwin L."/>
            <person name="Pitluck S."/>
            <person name="Peters L."/>
            <person name="Ovchinnikova G."/>
            <person name="Teshima H."/>
            <person name="Kyrpides N."/>
            <person name="Mavromatis K."/>
            <person name="Ivanova N."/>
            <person name="Brettin T."/>
            <person name="Detter J.C."/>
            <person name="Han C."/>
            <person name="Larimer F."/>
            <person name="Land M."/>
            <person name="Hauser L."/>
            <person name="Markowitz V."/>
            <person name="Cheng J.-F."/>
            <person name="Hugenholtz P."/>
            <person name="Woyke T."/>
            <person name="Wu D."/>
            <person name="Brambilla E."/>
            <person name="Klenk H.-P."/>
            <person name="Eisen J.A."/>
        </authorList>
    </citation>
    <scope>NUCLEOTIDE SEQUENCE</scope>
    <source>
        <strain evidence="4">DSM 6220</strain>
    </source>
</reference>
<dbReference type="HOGENOM" id="CLU_012817_13_1_6"/>
<dbReference type="InterPro" id="IPR010131">
    <property type="entry name" value="MdtP/NodT-like"/>
</dbReference>
<dbReference type="RefSeq" id="WP_014402258.1">
    <property type="nucleotide sequence ID" value="NC_017033.1"/>
</dbReference>
<feature type="chain" id="PRO_5001439691" evidence="2">
    <location>
        <begin position="25"/>
        <end position="496"/>
    </location>
</feature>
<dbReference type="Pfam" id="PF02321">
    <property type="entry name" value="OEP"/>
    <property type="match status" value="2"/>
</dbReference>
<evidence type="ECO:0000256" key="1">
    <source>
        <dbReference type="ARBA" id="ARBA00007613"/>
    </source>
</evidence>